<dbReference type="OrthoDB" id="9801773at2"/>
<reference evidence="3 4" key="1">
    <citation type="submission" date="2016-10" db="EMBL/GenBank/DDBJ databases">
        <authorList>
            <person name="de Groot N.N."/>
        </authorList>
    </citation>
    <scope>NUCLEOTIDE SEQUENCE [LARGE SCALE GENOMIC DNA]</scope>
    <source>
        <strain evidence="3 4">DSM 22489</strain>
    </source>
</reference>
<dbReference type="Proteomes" id="UP000236728">
    <property type="component" value="Unassembled WGS sequence"/>
</dbReference>
<dbReference type="EMBL" id="FNVA01000001">
    <property type="protein sequence ID" value="SEF47148.1"/>
    <property type="molecule type" value="Genomic_DNA"/>
</dbReference>
<dbReference type="RefSeq" id="WP_103931105.1">
    <property type="nucleotide sequence ID" value="NZ_FNVA01000001.1"/>
</dbReference>
<protein>
    <recommendedName>
        <fullName evidence="5">DUF1731 domain-containing protein</fullName>
    </recommendedName>
</protein>
<evidence type="ECO:0000259" key="2">
    <source>
        <dbReference type="Pfam" id="PF08338"/>
    </source>
</evidence>
<dbReference type="PANTHER" id="PTHR11092">
    <property type="entry name" value="SUGAR NUCLEOTIDE EPIMERASE RELATED"/>
    <property type="match status" value="1"/>
</dbReference>
<dbReference type="InterPro" id="IPR001509">
    <property type="entry name" value="Epimerase_deHydtase"/>
</dbReference>
<dbReference type="Pfam" id="PF01370">
    <property type="entry name" value="Epimerase"/>
    <property type="match status" value="1"/>
</dbReference>
<sequence length="331" mass="36230">MRILLPGGSGQVGTILARHLHSRGHDVVVLSRNAAAHTGNLWTTLPWDGRTPGDWVDELHRSDAVIHLSGRSVNCRYTPENRKAIFDSRIEPTLLLGRLIADSPTPPKLWLNASTSTFYRDTRGAANDEFTGILGDLPSHRGTNEPANLPETWSFSIDVAHRWEAALAAIDTPRTKKIRLRSSMVMSPDAGGVFSVLSGLVRRGLGGTLGPGTQYVSWIHDFDLCRAIELLLAEPEITNATAGVVNLTAPDPLPNREFMAELRKAWKQPIGLPAASWMLAIGAVAMRTETELLLKSRRVVPGLLLRDGFEFLFPDWSSAAANLVARSRSAR</sequence>
<gene>
    <name evidence="3" type="ORF">SAMN05421819_0119</name>
</gene>
<feature type="domain" description="DUF1731" evidence="2">
    <location>
        <begin position="284"/>
        <end position="323"/>
    </location>
</feature>
<keyword evidence="4" id="KW-1185">Reference proteome</keyword>
<name>A0A1H5SAX9_9BACT</name>
<dbReference type="AlphaFoldDB" id="A0A1H5SAX9"/>
<evidence type="ECO:0008006" key="5">
    <source>
        <dbReference type="Google" id="ProtNLM"/>
    </source>
</evidence>
<dbReference type="PANTHER" id="PTHR11092:SF0">
    <property type="entry name" value="EPIMERASE FAMILY PROTEIN SDR39U1"/>
    <property type="match status" value="1"/>
</dbReference>
<proteinExistence type="predicted"/>
<evidence type="ECO:0000313" key="4">
    <source>
        <dbReference type="Proteomes" id="UP000236728"/>
    </source>
</evidence>
<dbReference type="SUPFAM" id="SSF51735">
    <property type="entry name" value="NAD(P)-binding Rossmann-fold domains"/>
    <property type="match status" value="1"/>
</dbReference>
<dbReference type="InterPro" id="IPR013549">
    <property type="entry name" value="DUF1731"/>
</dbReference>
<dbReference type="InterPro" id="IPR036291">
    <property type="entry name" value="NAD(P)-bd_dom_sf"/>
</dbReference>
<dbReference type="Gene3D" id="3.40.50.720">
    <property type="entry name" value="NAD(P)-binding Rossmann-like Domain"/>
    <property type="match status" value="1"/>
</dbReference>
<organism evidence="3 4">
    <name type="scientific">Bryocella elongata</name>
    <dbReference type="NCBI Taxonomy" id="863522"/>
    <lineage>
        <taxon>Bacteria</taxon>
        <taxon>Pseudomonadati</taxon>
        <taxon>Acidobacteriota</taxon>
        <taxon>Terriglobia</taxon>
        <taxon>Terriglobales</taxon>
        <taxon>Acidobacteriaceae</taxon>
        <taxon>Bryocella</taxon>
    </lineage>
</organism>
<accession>A0A1H5SAX9</accession>
<feature type="domain" description="NAD-dependent epimerase/dehydratase" evidence="1">
    <location>
        <begin position="3"/>
        <end position="236"/>
    </location>
</feature>
<dbReference type="Pfam" id="PF08338">
    <property type="entry name" value="DUF1731"/>
    <property type="match status" value="1"/>
</dbReference>
<evidence type="ECO:0000259" key="1">
    <source>
        <dbReference type="Pfam" id="PF01370"/>
    </source>
</evidence>
<evidence type="ECO:0000313" key="3">
    <source>
        <dbReference type="EMBL" id="SEF47148.1"/>
    </source>
</evidence>